<dbReference type="EMBL" id="BMAO01020286">
    <property type="protein sequence ID" value="GFQ66340.1"/>
    <property type="molecule type" value="Genomic_DNA"/>
</dbReference>
<evidence type="ECO:0008006" key="5">
    <source>
        <dbReference type="Google" id="ProtNLM"/>
    </source>
</evidence>
<keyword evidence="2" id="KW-1133">Transmembrane helix</keyword>
<evidence type="ECO:0000313" key="4">
    <source>
        <dbReference type="Proteomes" id="UP000887116"/>
    </source>
</evidence>
<gene>
    <name evidence="3" type="primary">AVEN_134188_1</name>
    <name evidence="3" type="ORF">TNCT_550371</name>
</gene>
<dbReference type="Pfam" id="PF15018">
    <property type="entry name" value="InaF-motif"/>
    <property type="match status" value="1"/>
</dbReference>
<dbReference type="OrthoDB" id="8113027at2759"/>
<dbReference type="InterPro" id="IPR029162">
    <property type="entry name" value="InaF-motif"/>
</dbReference>
<comment type="caution">
    <text evidence="3">The sequence shown here is derived from an EMBL/GenBank/DDBJ whole genome shotgun (WGS) entry which is preliminary data.</text>
</comment>
<keyword evidence="2" id="KW-0812">Transmembrane</keyword>
<feature type="transmembrane region" description="Helical" evidence="2">
    <location>
        <begin position="89"/>
        <end position="112"/>
    </location>
</feature>
<feature type="region of interest" description="Disordered" evidence="1">
    <location>
        <begin position="149"/>
        <end position="171"/>
    </location>
</feature>
<sequence>MRPDRNRKSIFPNDSPLEGKIGIVFSSPLTSLGRKTLQYISILRSERMSDNNTILNNGCEKVSVTDSTPENPIKPALSKRKQHKKLIRLLTVMAYVFSVSLGAIVLSLYYVFLWDPQIEKDGRRFTPMPVPQELKSVPSDQPNTVLYAAASPTSTTEGSSTVSSGKVKGKW</sequence>
<proteinExistence type="predicted"/>
<evidence type="ECO:0000313" key="3">
    <source>
        <dbReference type="EMBL" id="GFQ66340.1"/>
    </source>
</evidence>
<dbReference type="PANTHER" id="PTHR34929:SF1">
    <property type="entry name" value="INAF MOTIF CONTAINING 2"/>
    <property type="match status" value="1"/>
</dbReference>
<name>A0A8X6EYW5_TRICU</name>
<evidence type="ECO:0000256" key="1">
    <source>
        <dbReference type="SAM" id="MobiDB-lite"/>
    </source>
</evidence>
<reference evidence="3" key="1">
    <citation type="submission" date="2020-07" db="EMBL/GenBank/DDBJ databases">
        <title>Multicomponent nature underlies the extraordinary mechanical properties of spider dragline silk.</title>
        <authorList>
            <person name="Kono N."/>
            <person name="Nakamura H."/>
            <person name="Mori M."/>
            <person name="Yoshida Y."/>
            <person name="Ohtoshi R."/>
            <person name="Malay A.D."/>
            <person name="Moran D.A.P."/>
            <person name="Tomita M."/>
            <person name="Numata K."/>
            <person name="Arakawa K."/>
        </authorList>
    </citation>
    <scope>NUCLEOTIDE SEQUENCE</scope>
</reference>
<protein>
    <recommendedName>
        <fullName evidence="5">InaF motif containing 2</fullName>
    </recommendedName>
</protein>
<feature type="compositionally biased region" description="Low complexity" evidence="1">
    <location>
        <begin position="153"/>
        <end position="171"/>
    </location>
</feature>
<organism evidence="3 4">
    <name type="scientific">Trichonephila clavata</name>
    <name type="common">Joro spider</name>
    <name type="synonym">Nephila clavata</name>
    <dbReference type="NCBI Taxonomy" id="2740835"/>
    <lineage>
        <taxon>Eukaryota</taxon>
        <taxon>Metazoa</taxon>
        <taxon>Ecdysozoa</taxon>
        <taxon>Arthropoda</taxon>
        <taxon>Chelicerata</taxon>
        <taxon>Arachnida</taxon>
        <taxon>Araneae</taxon>
        <taxon>Araneomorphae</taxon>
        <taxon>Entelegynae</taxon>
        <taxon>Araneoidea</taxon>
        <taxon>Nephilidae</taxon>
        <taxon>Trichonephila</taxon>
    </lineage>
</organism>
<keyword evidence="2" id="KW-0472">Membrane</keyword>
<accession>A0A8X6EYW5</accession>
<dbReference type="PANTHER" id="PTHR34929">
    <property type="entry name" value="ZGC:153157"/>
    <property type="match status" value="1"/>
</dbReference>
<dbReference type="Proteomes" id="UP000887116">
    <property type="component" value="Unassembled WGS sequence"/>
</dbReference>
<dbReference type="AlphaFoldDB" id="A0A8X6EYW5"/>
<keyword evidence="4" id="KW-1185">Reference proteome</keyword>
<evidence type="ECO:0000256" key="2">
    <source>
        <dbReference type="SAM" id="Phobius"/>
    </source>
</evidence>